<dbReference type="Proteomes" id="UP000001426">
    <property type="component" value="Chromosome"/>
</dbReference>
<evidence type="ECO:0000313" key="2">
    <source>
        <dbReference type="EMBL" id="WCL91838.1"/>
    </source>
</evidence>
<dbReference type="KEGG" id="rpa:TX73_008725"/>
<dbReference type="GeneID" id="66892731"/>
<accession>A0AAE9XX62</accession>
<sequence>MNRREFTQVMLTATAAIPFGISRAAGQTRGGTLNTISSPSRRYWSLHPTSSNLR</sequence>
<dbReference type="RefSeq" id="WP_234803292.1">
    <property type="nucleotide sequence ID" value="NZ_CP116810.1"/>
</dbReference>
<name>A0AAE9XX62_RHOPA</name>
<proteinExistence type="predicted"/>
<protein>
    <submittedName>
        <fullName evidence="2">Uncharacterized protein</fullName>
    </submittedName>
</protein>
<feature type="region of interest" description="Disordered" evidence="1">
    <location>
        <begin position="28"/>
        <end position="54"/>
    </location>
</feature>
<reference evidence="2 3" key="1">
    <citation type="journal article" date="2004" name="Nat. Biotechnol.">
        <title>Complete genome sequence of the metabolically versatile photosynthetic bacterium Rhodopseudomonas palustris.</title>
        <authorList>
            <person name="Larimer F.W."/>
            <person name="Chain P."/>
            <person name="Hauser L."/>
            <person name="Lamerdin J."/>
            <person name="Malfatti S."/>
            <person name="Do L."/>
            <person name="Land M.L."/>
            <person name="Pelletier D.A."/>
            <person name="Beatty J.T."/>
            <person name="Lang A.S."/>
            <person name="Tabita F.R."/>
            <person name="Gibson J.L."/>
            <person name="Hanson T.E."/>
            <person name="Bobst C."/>
            <person name="Torres J.L."/>
            <person name="Peres C."/>
            <person name="Harrison F.H."/>
            <person name="Gibson J."/>
            <person name="Harwood C.S."/>
        </authorList>
    </citation>
    <scope>NUCLEOTIDE SEQUENCE [LARGE SCALE GENOMIC DNA]</scope>
    <source>
        <strain evidence="3">ATCC BAA-98 / CGA009</strain>
    </source>
</reference>
<keyword evidence="3" id="KW-1185">Reference proteome</keyword>
<dbReference type="EMBL" id="CP116810">
    <property type="protein sequence ID" value="WCL91838.1"/>
    <property type="molecule type" value="Genomic_DNA"/>
</dbReference>
<feature type="compositionally biased region" description="Polar residues" evidence="1">
    <location>
        <begin position="30"/>
        <end position="40"/>
    </location>
</feature>
<evidence type="ECO:0000313" key="3">
    <source>
        <dbReference type="Proteomes" id="UP000001426"/>
    </source>
</evidence>
<gene>
    <name evidence="2" type="ORF">TX73_008725</name>
</gene>
<dbReference type="AlphaFoldDB" id="A0AAE9XX62"/>
<organism evidence="2 3">
    <name type="scientific">Rhodopseudomonas palustris (strain ATCC BAA-98 / CGA009)</name>
    <dbReference type="NCBI Taxonomy" id="258594"/>
    <lineage>
        <taxon>Bacteria</taxon>
        <taxon>Pseudomonadati</taxon>
        <taxon>Pseudomonadota</taxon>
        <taxon>Alphaproteobacteria</taxon>
        <taxon>Hyphomicrobiales</taxon>
        <taxon>Nitrobacteraceae</taxon>
        <taxon>Rhodopseudomonas</taxon>
    </lineage>
</organism>
<evidence type="ECO:0000256" key="1">
    <source>
        <dbReference type="SAM" id="MobiDB-lite"/>
    </source>
</evidence>